<keyword evidence="2" id="KW-1185">Reference proteome</keyword>
<dbReference type="RefSeq" id="WP_378577045.1">
    <property type="nucleotide sequence ID" value="NZ_JBHSFQ010000021.1"/>
</dbReference>
<dbReference type="Proteomes" id="UP001595923">
    <property type="component" value="Unassembled WGS sequence"/>
</dbReference>
<gene>
    <name evidence="1" type="ORF">ACFO4E_20105</name>
</gene>
<comment type="caution">
    <text evidence="1">The sequence shown here is derived from an EMBL/GenBank/DDBJ whole genome shotgun (WGS) entry which is preliminary data.</text>
</comment>
<organism evidence="1 2">
    <name type="scientific">Nocardiopsis mangrovi</name>
    <dbReference type="NCBI Taxonomy" id="1179818"/>
    <lineage>
        <taxon>Bacteria</taxon>
        <taxon>Bacillati</taxon>
        <taxon>Actinomycetota</taxon>
        <taxon>Actinomycetes</taxon>
        <taxon>Streptosporangiales</taxon>
        <taxon>Nocardiopsidaceae</taxon>
        <taxon>Nocardiopsis</taxon>
    </lineage>
</organism>
<evidence type="ECO:0000313" key="1">
    <source>
        <dbReference type="EMBL" id="MFC4564170.1"/>
    </source>
</evidence>
<dbReference type="EMBL" id="JBHSFQ010000021">
    <property type="protein sequence ID" value="MFC4564170.1"/>
    <property type="molecule type" value="Genomic_DNA"/>
</dbReference>
<reference evidence="2" key="1">
    <citation type="journal article" date="2019" name="Int. J. Syst. Evol. Microbiol.">
        <title>The Global Catalogue of Microorganisms (GCM) 10K type strain sequencing project: providing services to taxonomists for standard genome sequencing and annotation.</title>
        <authorList>
            <consortium name="The Broad Institute Genomics Platform"/>
            <consortium name="The Broad Institute Genome Sequencing Center for Infectious Disease"/>
            <person name="Wu L."/>
            <person name="Ma J."/>
        </authorList>
    </citation>
    <scope>NUCLEOTIDE SEQUENCE [LARGE SCALE GENOMIC DNA]</scope>
    <source>
        <strain evidence="2">XZYJ18</strain>
    </source>
</reference>
<sequence length="96" mass="11175">MISDIRQVTMPELRQWALERDVEIREHPSPDLLGFRIFSAECGHESRVAKVPPDEPVAIREKWDAYVRVALARMTEPELRRYLAEHPVYGYTGPQT</sequence>
<name>A0ABV9DZA5_9ACTN</name>
<accession>A0ABV9DZA5</accession>
<evidence type="ECO:0000313" key="2">
    <source>
        <dbReference type="Proteomes" id="UP001595923"/>
    </source>
</evidence>
<proteinExistence type="predicted"/>
<protein>
    <submittedName>
        <fullName evidence="1">Uncharacterized protein</fullName>
    </submittedName>
</protein>